<dbReference type="FunFam" id="3.40.50.300:FF:000056">
    <property type="entry name" value="Cell division ATP-binding protein FtsE"/>
    <property type="match status" value="1"/>
</dbReference>
<dbReference type="Pfam" id="PF00005">
    <property type="entry name" value="ABC_tran"/>
    <property type="match status" value="1"/>
</dbReference>
<proteinExistence type="inferred from homology"/>
<evidence type="ECO:0000256" key="7">
    <source>
        <dbReference type="ARBA" id="ARBA00022970"/>
    </source>
</evidence>
<dbReference type="SMART" id="SM00930">
    <property type="entry name" value="NIL"/>
    <property type="match status" value="1"/>
</dbReference>
<accession>A0A2K3YXU2</accession>
<dbReference type="CDD" id="cd03258">
    <property type="entry name" value="ABC_MetN_methionine_transporter"/>
    <property type="match status" value="1"/>
</dbReference>
<keyword evidence="11" id="KW-1185">Reference proteome</keyword>
<dbReference type="PROSITE" id="PS50893">
    <property type="entry name" value="ABC_TRANSPORTER_2"/>
    <property type="match status" value="1"/>
</dbReference>
<dbReference type="Pfam" id="PF09383">
    <property type="entry name" value="NIL"/>
    <property type="match status" value="1"/>
</dbReference>
<evidence type="ECO:0000256" key="4">
    <source>
        <dbReference type="ARBA" id="ARBA00022741"/>
    </source>
</evidence>
<dbReference type="GO" id="GO:0006865">
    <property type="term" value="P:amino acid transport"/>
    <property type="evidence" value="ECO:0007669"/>
    <property type="project" value="UniProtKB-KW"/>
</dbReference>
<keyword evidence="3" id="KW-1003">Cell membrane</keyword>
<reference evidence="10 11" key="1">
    <citation type="submission" date="2017-08" db="EMBL/GenBank/DDBJ databases">
        <title>Draft genome sequences of 64 type strains of genus Staph aureus.</title>
        <authorList>
            <person name="Cole K."/>
            <person name="Golubchik T."/>
            <person name="Russell J."/>
            <person name="Foster D."/>
            <person name="Llewelyn M."/>
            <person name="Wilson D."/>
            <person name="Crook D."/>
            <person name="Paul J."/>
        </authorList>
    </citation>
    <scope>NUCLEOTIDE SEQUENCE [LARGE SCALE GENOMIC DNA]</scope>
    <source>
        <strain evidence="10 11">DSM 21968</strain>
    </source>
</reference>
<evidence type="ECO:0000259" key="9">
    <source>
        <dbReference type="PROSITE" id="PS50893"/>
    </source>
</evidence>
<dbReference type="PANTHER" id="PTHR43166">
    <property type="entry name" value="AMINO ACID IMPORT ATP-BINDING PROTEIN"/>
    <property type="match status" value="1"/>
</dbReference>
<dbReference type="InterPro" id="IPR050086">
    <property type="entry name" value="MetN_ABC_transporter-like"/>
</dbReference>
<dbReference type="InterPro" id="IPR003593">
    <property type="entry name" value="AAA+_ATPase"/>
</dbReference>
<dbReference type="GO" id="GO:0016887">
    <property type="term" value="F:ATP hydrolysis activity"/>
    <property type="evidence" value="ECO:0007669"/>
    <property type="project" value="InterPro"/>
</dbReference>
<name>A0A2K3YXU2_9STAP</name>
<keyword evidence="7" id="KW-0029">Amino-acid transport</keyword>
<dbReference type="AlphaFoldDB" id="A0A2K3YXU2"/>
<organism evidence="10 11">
    <name type="scientific">Staphylococcus rostri</name>
    <dbReference type="NCBI Taxonomy" id="522262"/>
    <lineage>
        <taxon>Bacteria</taxon>
        <taxon>Bacillati</taxon>
        <taxon>Bacillota</taxon>
        <taxon>Bacilli</taxon>
        <taxon>Bacillales</taxon>
        <taxon>Staphylococcaceae</taxon>
        <taxon>Staphylococcus</taxon>
    </lineage>
</organism>
<dbReference type="InterPro" id="IPR045865">
    <property type="entry name" value="ACT-like_dom_sf"/>
</dbReference>
<dbReference type="InterPro" id="IPR018449">
    <property type="entry name" value="NIL_domain"/>
</dbReference>
<evidence type="ECO:0000313" key="11">
    <source>
        <dbReference type="Proteomes" id="UP000242752"/>
    </source>
</evidence>
<dbReference type="GO" id="GO:0005524">
    <property type="term" value="F:ATP binding"/>
    <property type="evidence" value="ECO:0007669"/>
    <property type="project" value="UniProtKB-KW"/>
</dbReference>
<feature type="domain" description="ABC transporter" evidence="9">
    <location>
        <begin position="2"/>
        <end position="241"/>
    </location>
</feature>
<keyword evidence="2" id="KW-0813">Transport</keyword>
<evidence type="ECO:0000256" key="6">
    <source>
        <dbReference type="ARBA" id="ARBA00022967"/>
    </source>
</evidence>
<sequence length="345" mass="38639">MITFQNVSKTFNKKNTTVHALNDVSFTVNQGDIFGVIGYSGAGKSTLVRLVNQLEKQTSGDVYVDNHHLNTYTQADLRKVKQDIGMIFQHFNLLNAKTVYKNVAMPLILRKVNPSEIEKRVNEMLAFVGLDGKAQQYPNELSGGQKQRVAIARALVTNPKILLCDEATSALDPATTDAILDLLKKTNETFGVTILVITHEMSVIQKICNRVAVMEQGSVIELDSVKNVFSHPKTPTAKRFVSTVINTEPSQHVVQQLSHEDNAQIYQLFIESNQISHAIVHDLIAQFQVKVNIVHAFMAEIQDDTVGYLWLQVIGDDAQQQAVQNHLTTQHIHFEEVSEDARFIH</sequence>
<dbReference type="SUPFAM" id="SSF52540">
    <property type="entry name" value="P-loop containing nucleoside triphosphate hydrolases"/>
    <property type="match status" value="1"/>
</dbReference>
<dbReference type="SUPFAM" id="SSF55021">
    <property type="entry name" value="ACT-like"/>
    <property type="match status" value="1"/>
</dbReference>
<dbReference type="InterPro" id="IPR027417">
    <property type="entry name" value="P-loop_NTPase"/>
</dbReference>
<dbReference type="InterPro" id="IPR003439">
    <property type="entry name" value="ABC_transporter-like_ATP-bd"/>
</dbReference>
<dbReference type="EMBL" id="PPRF01000002">
    <property type="protein sequence ID" value="PNZ30426.1"/>
    <property type="molecule type" value="Genomic_DNA"/>
</dbReference>
<comment type="caution">
    <text evidence="10">The sequence shown here is derived from an EMBL/GenBank/DDBJ whole genome shotgun (WGS) entry which is preliminary data.</text>
</comment>
<dbReference type="RefSeq" id="WP_103356985.1">
    <property type="nucleotide sequence ID" value="NZ_PPRF01000002.1"/>
</dbReference>
<evidence type="ECO:0000313" key="10">
    <source>
        <dbReference type="EMBL" id="PNZ30426.1"/>
    </source>
</evidence>
<keyword evidence="5 10" id="KW-0067">ATP-binding</keyword>
<comment type="similarity">
    <text evidence="1">Belongs to the ABC transporter superfamily.</text>
</comment>
<gene>
    <name evidence="10" type="ORF">CD122_00060</name>
</gene>
<dbReference type="SMART" id="SM00382">
    <property type="entry name" value="AAA"/>
    <property type="match status" value="1"/>
</dbReference>
<dbReference type="Gene3D" id="3.40.50.300">
    <property type="entry name" value="P-loop containing nucleotide triphosphate hydrolases"/>
    <property type="match status" value="1"/>
</dbReference>
<dbReference type="Proteomes" id="UP000242752">
    <property type="component" value="Unassembled WGS sequence"/>
</dbReference>
<keyword evidence="8" id="KW-0472">Membrane</keyword>
<dbReference type="PROSITE" id="PS00211">
    <property type="entry name" value="ABC_TRANSPORTER_1"/>
    <property type="match status" value="1"/>
</dbReference>
<dbReference type="InterPro" id="IPR041701">
    <property type="entry name" value="MetN_ABC"/>
</dbReference>
<protein>
    <submittedName>
        <fullName evidence="10">Methionine ABC transporter ATP-binding protein</fullName>
    </submittedName>
</protein>
<evidence type="ECO:0000256" key="2">
    <source>
        <dbReference type="ARBA" id="ARBA00022448"/>
    </source>
</evidence>
<dbReference type="OrthoDB" id="9802264at2"/>
<dbReference type="InterPro" id="IPR017871">
    <property type="entry name" value="ABC_transporter-like_CS"/>
</dbReference>
<evidence type="ECO:0000256" key="1">
    <source>
        <dbReference type="ARBA" id="ARBA00005417"/>
    </source>
</evidence>
<keyword evidence="6" id="KW-1278">Translocase</keyword>
<dbReference type="GO" id="GO:0005886">
    <property type="term" value="C:plasma membrane"/>
    <property type="evidence" value="ECO:0007669"/>
    <property type="project" value="UniProtKB-ARBA"/>
</dbReference>
<evidence type="ECO:0000256" key="5">
    <source>
        <dbReference type="ARBA" id="ARBA00022840"/>
    </source>
</evidence>
<keyword evidence="4" id="KW-0547">Nucleotide-binding</keyword>
<evidence type="ECO:0000256" key="8">
    <source>
        <dbReference type="ARBA" id="ARBA00023136"/>
    </source>
</evidence>
<dbReference type="Gene3D" id="3.30.70.260">
    <property type="match status" value="1"/>
</dbReference>
<dbReference type="PANTHER" id="PTHR43166:SF30">
    <property type="entry name" value="METHIONINE IMPORT ATP-BINDING PROTEIN METN"/>
    <property type="match status" value="1"/>
</dbReference>
<evidence type="ECO:0000256" key="3">
    <source>
        <dbReference type="ARBA" id="ARBA00022475"/>
    </source>
</evidence>